<evidence type="ECO:0000256" key="7">
    <source>
        <dbReference type="RuleBase" id="RU003355"/>
    </source>
</evidence>
<proteinExistence type="inferred from homology"/>
<dbReference type="InterPro" id="IPR023827">
    <property type="entry name" value="Peptidase_S8_Asp-AS"/>
</dbReference>
<evidence type="ECO:0000256" key="9">
    <source>
        <dbReference type="SAM" id="SignalP"/>
    </source>
</evidence>
<dbReference type="InterPro" id="IPR022398">
    <property type="entry name" value="Peptidase_S8_His-AS"/>
</dbReference>
<evidence type="ECO:0000256" key="6">
    <source>
        <dbReference type="PROSITE-ProRule" id="PRU01240"/>
    </source>
</evidence>
<keyword evidence="9" id="KW-0732">Signal</keyword>
<dbReference type="SUPFAM" id="SSF52743">
    <property type="entry name" value="Subtilisin-like"/>
    <property type="match status" value="1"/>
</dbReference>
<dbReference type="AlphaFoldDB" id="I0LD52"/>
<evidence type="ECO:0000256" key="4">
    <source>
        <dbReference type="ARBA" id="ARBA00022825"/>
    </source>
</evidence>
<feature type="chain" id="PRO_5003631212" evidence="9">
    <location>
        <begin position="31"/>
        <end position="596"/>
    </location>
</feature>
<sequence length="596" mass="61331">MVSKRFTAGAVATAAALALTAAGLGVPASAAPSTSRTFTVVAEDGFAADTAVAAIRAAGGTVVSRSDEVGMFQVTSDRADFAARATAAPSLIGAAEQKAIGRKPQLDRVEQEPLTAAGAAGSAGAARAAGAAGVAGSAGAAGSAGSAGAAAKKGAKLDPLDEKLWGLTMIRADAARKIEPGDRRVTVGVLDTGVDASHPDIAPNFNWSLSRNFAPDLTDVDGPCEVASCLDPVGTDDGGHGTHVAGTIGAAANGFGLSGVAPNVSLVELKGGQDSGYFFLDPVVNALIYAGRSGIDVVNMSFYVDPWLYNCTANPADSAQAQAEQRAIIKAMKRALVFAHNKGVTLVGALGNNNEDLGAPRTDTTSPDYGANPYPRPIDNNSCWDLPTEGPHVIGVSSVGPSGKKSDFSNYGTEQTSVAAPGGWARDGFGTPTYNTPGNRILSSYPLKVLQEEPISATIPDPKVDANGNIDPRVATLVFKQCKANGECGYYTYLQGTSMASPHAAGVAALIVSRYGKPERRGGFGMSPDLVEQHLYRTAAEHACPEPRLQQYRNEGRDETYDAYCAGGVNFNGFYGYGIVDAYAAVKTPLKPNARP</sequence>
<dbReference type="Proteomes" id="UP000003448">
    <property type="component" value="Unassembled WGS sequence"/>
</dbReference>
<dbReference type="GO" id="GO:0006508">
    <property type="term" value="P:proteolysis"/>
    <property type="evidence" value="ECO:0007669"/>
    <property type="project" value="UniProtKB-KW"/>
</dbReference>
<feature type="compositionally biased region" description="Polar residues" evidence="8">
    <location>
        <begin position="408"/>
        <end position="418"/>
    </location>
</feature>
<protein>
    <submittedName>
        <fullName evidence="11">Peptidase S8 and S53 subtilisin kexin sedolisin</fullName>
    </submittedName>
</protein>
<dbReference type="PANTHER" id="PTHR43806">
    <property type="entry name" value="PEPTIDASE S8"/>
    <property type="match status" value="1"/>
</dbReference>
<feature type="active site" description="Charge relay system" evidence="5 6">
    <location>
        <position position="498"/>
    </location>
</feature>
<dbReference type="PROSITE" id="PS51892">
    <property type="entry name" value="SUBTILASE"/>
    <property type="match status" value="1"/>
</dbReference>
<keyword evidence="3 6" id="KW-0378">Hydrolase</keyword>
<evidence type="ECO:0000256" key="1">
    <source>
        <dbReference type="ARBA" id="ARBA00011073"/>
    </source>
</evidence>
<keyword evidence="2 6" id="KW-0645">Protease</keyword>
<dbReference type="PROSITE" id="PS00136">
    <property type="entry name" value="SUBTILASE_ASP"/>
    <property type="match status" value="1"/>
</dbReference>
<dbReference type="InterPro" id="IPR050131">
    <property type="entry name" value="Peptidase_S8_subtilisin-like"/>
</dbReference>
<accession>I0LD52</accession>
<feature type="active site" description="Charge relay system" evidence="5 6">
    <location>
        <position position="191"/>
    </location>
</feature>
<dbReference type="InterPro" id="IPR000209">
    <property type="entry name" value="Peptidase_S8/S53_dom"/>
</dbReference>
<organism evidence="11 12">
    <name type="scientific">Micromonospora lupini str. Lupac 08</name>
    <dbReference type="NCBI Taxonomy" id="1150864"/>
    <lineage>
        <taxon>Bacteria</taxon>
        <taxon>Bacillati</taxon>
        <taxon>Actinomycetota</taxon>
        <taxon>Actinomycetes</taxon>
        <taxon>Micromonosporales</taxon>
        <taxon>Micromonosporaceae</taxon>
        <taxon>Micromonospora</taxon>
    </lineage>
</organism>
<dbReference type="eggNOG" id="COG1404">
    <property type="taxonomic scope" value="Bacteria"/>
</dbReference>
<name>I0LD52_9ACTN</name>
<evidence type="ECO:0000256" key="2">
    <source>
        <dbReference type="ARBA" id="ARBA00022670"/>
    </source>
</evidence>
<dbReference type="PANTHER" id="PTHR43806:SF11">
    <property type="entry name" value="CEREVISIN-RELATED"/>
    <property type="match status" value="1"/>
</dbReference>
<keyword evidence="12" id="KW-1185">Reference proteome</keyword>
<reference evidence="12" key="1">
    <citation type="journal article" date="2012" name="J. Bacteriol.">
        <title>Genome Sequence of Micromonospora lupini Lupac 08, Isolated from Root Nodules of Lupinus angustifolius.</title>
        <authorList>
            <person name="Alonso-Vega P."/>
            <person name="Normand P."/>
            <person name="Bacigalupe R."/>
            <person name="Pujic P."/>
            <person name="Lajus A."/>
            <person name="Vallenet D."/>
            <person name="Carro L."/>
            <person name="Coll P."/>
            <person name="Trujillo M.E."/>
        </authorList>
    </citation>
    <scope>NUCLEOTIDE SEQUENCE [LARGE SCALE GENOMIC DNA]</scope>
    <source>
        <strain evidence="12">Lupac 08</strain>
    </source>
</reference>
<dbReference type="Gene3D" id="3.40.50.200">
    <property type="entry name" value="Peptidase S8/S53 domain"/>
    <property type="match status" value="1"/>
</dbReference>
<gene>
    <name evidence="11" type="ORF">MILUP08_46649</name>
</gene>
<dbReference type="Pfam" id="PF00082">
    <property type="entry name" value="Peptidase_S8"/>
    <property type="match status" value="1"/>
</dbReference>
<dbReference type="InterPro" id="IPR023828">
    <property type="entry name" value="Peptidase_S8_Ser-AS"/>
</dbReference>
<dbReference type="PROSITE" id="PS00138">
    <property type="entry name" value="SUBTILASE_SER"/>
    <property type="match status" value="1"/>
</dbReference>
<comment type="caution">
    <text evidence="11">The sequence shown here is derived from an EMBL/GenBank/DDBJ whole genome shotgun (WGS) entry which is preliminary data.</text>
</comment>
<feature type="active site" description="Charge relay system" evidence="5 6">
    <location>
        <position position="240"/>
    </location>
</feature>
<dbReference type="InterPro" id="IPR015500">
    <property type="entry name" value="Peptidase_S8_subtilisin-rel"/>
</dbReference>
<feature type="region of interest" description="Disordered" evidence="8">
    <location>
        <begin position="404"/>
        <end position="424"/>
    </location>
</feature>
<evidence type="ECO:0000256" key="8">
    <source>
        <dbReference type="SAM" id="MobiDB-lite"/>
    </source>
</evidence>
<comment type="similarity">
    <text evidence="1 6 7">Belongs to the peptidase S8 family.</text>
</comment>
<evidence type="ECO:0000313" key="11">
    <source>
        <dbReference type="EMBL" id="CCH21749.1"/>
    </source>
</evidence>
<dbReference type="EMBL" id="CAIE01000044">
    <property type="protein sequence ID" value="CCH21749.1"/>
    <property type="molecule type" value="Genomic_DNA"/>
</dbReference>
<dbReference type="InterPro" id="IPR036852">
    <property type="entry name" value="Peptidase_S8/S53_dom_sf"/>
</dbReference>
<keyword evidence="4 6" id="KW-0720">Serine protease</keyword>
<dbReference type="PRINTS" id="PR00723">
    <property type="entry name" value="SUBTILISIN"/>
</dbReference>
<evidence type="ECO:0000313" key="12">
    <source>
        <dbReference type="Proteomes" id="UP000003448"/>
    </source>
</evidence>
<evidence type="ECO:0000256" key="3">
    <source>
        <dbReference type="ARBA" id="ARBA00022801"/>
    </source>
</evidence>
<dbReference type="PROSITE" id="PS00137">
    <property type="entry name" value="SUBTILASE_HIS"/>
    <property type="match status" value="1"/>
</dbReference>
<evidence type="ECO:0000259" key="10">
    <source>
        <dbReference type="Pfam" id="PF00082"/>
    </source>
</evidence>
<feature type="signal peptide" evidence="9">
    <location>
        <begin position="1"/>
        <end position="30"/>
    </location>
</feature>
<feature type="domain" description="Peptidase S8/S53" evidence="10">
    <location>
        <begin position="183"/>
        <end position="560"/>
    </location>
</feature>
<evidence type="ECO:0000256" key="5">
    <source>
        <dbReference type="PIRSR" id="PIRSR615500-1"/>
    </source>
</evidence>
<dbReference type="GO" id="GO:0004252">
    <property type="term" value="F:serine-type endopeptidase activity"/>
    <property type="evidence" value="ECO:0007669"/>
    <property type="project" value="UniProtKB-UniRule"/>
</dbReference>
<dbReference type="STRING" id="1150864.MILUP08_46649"/>